<dbReference type="GeneID" id="36944126"/>
<dbReference type="PANTHER" id="PTHR43507">
    <property type="entry name" value="NADH-UBIQUINONE OXIDOREDUCTASE CHAIN 4"/>
    <property type="match status" value="1"/>
</dbReference>
<keyword evidence="8 17" id="KW-0812">Transmembrane</keyword>
<dbReference type="InterPro" id="IPR000260">
    <property type="entry name" value="NADH4_N"/>
</dbReference>
<feature type="transmembrane region" description="Helical" evidence="17">
    <location>
        <begin position="20"/>
        <end position="42"/>
    </location>
</feature>
<keyword evidence="6 17" id="KW-0813">Transport</keyword>
<feature type="transmembrane region" description="Helical" evidence="17">
    <location>
        <begin position="54"/>
        <end position="74"/>
    </location>
</feature>
<evidence type="ECO:0000256" key="8">
    <source>
        <dbReference type="ARBA" id="ARBA00022692"/>
    </source>
</evidence>
<feature type="transmembrane region" description="Helical" evidence="17">
    <location>
        <begin position="267"/>
        <end position="287"/>
    </location>
</feature>
<dbReference type="EC" id="7.1.1.2" evidence="4 17"/>
<geneLocation type="mitochondrion" evidence="20"/>
<dbReference type="InterPro" id="IPR003918">
    <property type="entry name" value="NADH_UbQ_OxRdtase"/>
</dbReference>
<feature type="domain" description="NADH:quinone oxidoreductase/Mrp antiporter transmembrane" evidence="18">
    <location>
        <begin position="103"/>
        <end position="385"/>
    </location>
</feature>
<feature type="transmembrane region" description="Helical" evidence="17">
    <location>
        <begin position="136"/>
        <end position="159"/>
    </location>
</feature>
<evidence type="ECO:0000256" key="9">
    <source>
        <dbReference type="ARBA" id="ARBA00022967"/>
    </source>
</evidence>
<evidence type="ECO:0000256" key="13">
    <source>
        <dbReference type="ARBA" id="ARBA00023075"/>
    </source>
</evidence>
<evidence type="ECO:0000256" key="1">
    <source>
        <dbReference type="ARBA" id="ARBA00003257"/>
    </source>
</evidence>
<comment type="similarity">
    <text evidence="3 17">Belongs to the complex I subunit 4 family.</text>
</comment>
<evidence type="ECO:0000259" key="19">
    <source>
        <dbReference type="Pfam" id="PF01059"/>
    </source>
</evidence>
<evidence type="ECO:0000259" key="18">
    <source>
        <dbReference type="Pfam" id="PF00361"/>
    </source>
</evidence>
<keyword evidence="10 17" id="KW-0249">Electron transport</keyword>
<reference evidence="20" key="1">
    <citation type="journal article" date="2018" name="BMC Genomics">
        <title>Compositional and mutational rate heterogeneity in mitochondrial genomes and its effect on the phylogenetic inferences of Cimicomorpha (Hemiptera: Heteroptera).</title>
        <authorList>
            <person name="Yang H."/>
            <person name="Li T."/>
            <person name="Dang K."/>
            <person name="Bu W."/>
        </authorList>
    </citation>
    <scope>NUCLEOTIDE SEQUENCE</scope>
</reference>
<evidence type="ECO:0000256" key="4">
    <source>
        <dbReference type="ARBA" id="ARBA00012944"/>
    </source>
</evidence>
<dbReference type="PANTHER" id="PTHR43507:SF20">
    <property type="entry name" value="NADH-UBIQUINONE OXIDOREDUCTASE CHAIN 4"/>
    <property type="match status" value="1"/>
</dbReference>
<feature type="transmembrane region" description="Helical" evidence="17">
    <location>
        <begin position="293"/>
        <end position="317"/>
    </location>
</feature>
<dbReference type="Pfam" id="PF00361">
    <property type="entry name" value="Proton_antipo_M"/>
    <property type="match status" value="1"/>
</dbReference>
<comment type="subcellular location">
    <subcellularLocation>
        <location evidence="2 17">Mitochondrion membrane</location>
        <topology evidence="2 17">Multi-pass membrane protein</topology>
    </subcellularLocation>
</comment>
<feature type="transmembrane region" description="Helical" evidence="17">
    <location>
        <begin position="240"/>
        <end position="260"/>
    </location>
</feature>
<feature type="transmembrane region" description="Helical" evidence="17">
    <location>
        <begin position="86"/>
        <end position="103"/>
    </location>
</feature>
<comment type="catalytic activity">
    <reaction evidence="16 17">
        <text>a ubiquinone + NADH + 5 H(+)(in) = a ubiquinol + NAD(+) + 4 H(+)(out)</text>
        <dbReference type="Rhea" id="RHEA:29091"/>
        <dbReference type="Rhea" id="RHEA-COMP:9565"/>
        <dbReference type="Rhea" id="RHEA-COMP:9566"/>
        <dbReference type="ChEBI" id="CHEBI:15378"/>
        <dbReference type="ChEBI" id="CHEBI:16389"/>
        <dbReference type="ChEBI" id="CHEBI:17976"/>
        <dbReference type="ChEBI" id="CHEBI:57540"/>
        <dbReference type="ChEBI" id="CHEBI:57945"/>
        <dbReference type="EC" id="7.1.1.2"/>
    </reaction>
</comment>
<evidence type="ECO:0000256" key="10">
    <source>
        <dbReference type="ARBA" id="ARBA00022982"/>
    </source>
</evidence>
<evidence type="ECO:0000256" key="3">
    <source>
        <dbReference type="ARBA" id="ARBA00009025"/>
    </source>
</evidence>
<comment type="function">
    <text evidence="1">Core subunit of the mitochondrial membrane respiratory chain NADH dehydrogenase (Complex I) that is believed to belong to the minimal assembly required for catalysis. Complex I functions in the transfer of electrons from NADH to the respiratory chain. The immediate electron acceptor for the enzyme is believed to be ubiquinone.</text>
</comment>
<feature type="transmembrane region" description="Helical" evidence="17">
    <location>
        <begin position="417"/>
        <end position="440"/>
    </location>
</feature>
<dbReference type="CTD" id="4538"/>
<accession>A0A343WNN1</accession>
<dbReference type="PRINTS" id="PR01437">
    <property type="entry name" value="NUOXDRDTASE4"/>
</dbReference>
<evidence type="ECO:0000256" key="14">
    <source>
        <dbReference type="ARBA" id="ARBA00023128"/>
    </source>
</evidence>
<evidence type="ECO:0000256" key="2">
    <source>
        <dbReference type="ARBA" id="ARBA00004225"/>
    </source>
</evidence>
<keyword evidence="13 17" id="KW-0830">Ubiquinone</keyword>
<evidence type="ECO:0000313" key="20">
    <source>
        <dbReference type="EMBL" id="AWD31607.1"/>
    </source>
</evidence>
<evidence type="ECO:0000256" key="15">
    <source>
        <dbReference type="ARBA" id="ARBA00023136"/>
    </source>
</evidence>
<feature type="transmembrane region" description="Helical" evidence="17">
    <location>
        <begin position="326"/>
        <end position="345"/>
    </location>
</feature>
<evidence type="ECO:0000256" key="7">
    <source>
        <dbReference type="ARBA" id="ARBA00022660"/>
    </source>
</evidence>
<dbReference type="EMBL" id="MF351856">
    <property type="protein sequence ID" value="AWD31607.1"/>
    <property type="molecule type" value="Genomic_DNA"/>
</dbReference>
<keyword evidence="9" id="KW-1278">Translocase</keyword>
<sequence length="441" mass="51113">MMNLMFGIIFLIPIIMYNNYYMFMIFVVMMGFFLLLSYSFNFMSLLSYSFGLDLISWGFVILTFWIIWLMILSMYSNKTSNKSKEFIFMNFFLLLFLSFSFMSDSMFMFYFFFEASLVPTLFLIFGWGYQPERLTAGFYLIFYTLFASLPLLLGIFYLLNEKGSSFFWLISLEYNVYLFLSFILAFLVKMPMVMFHLWLPKAHVEAPISGSMILAGVLLKLGGYGLIRVSMFLYDYFNLYSVYILSLSLLGGVFCGMICCTQLDMKVLVAYSSVCHMAMSIMGIFSLSSWGLWGSYVLMLAHGLCSSGLFCLVNIIYERSGSRNLLMNKGFMIFMPSLCLFWFILCSNNMGSPLSLNLFGELMLIICLVGWSNSCILFLMFMSFMACVYSMYLFSFVNHGSVSGFNLFINNCLMREYMLIFNHLLPLNIFSLKFIIFMSLI</sequence>
<comment type="function">
    <text evidence="17">Core subunit of the mitochondrial membrane respiratory chain NADH dehydrogenase (Complex I) which catalyzes electron transfer from NADH through the respiratory chain, using ubiquinone as an electron acceptor. Essential for the catalytic activity and assembly of complex I.</text>
</comment>
<dbReference type="GO" id="GO:0015990">
    <property type="term" value="P:electron transport coupled proton transport"/>
    <property type="evidence" value="ECO:0007669"/>
    <property type="project" value="TreeGrafter"/>
</dbReference>
<evidence type="ECO:0000256" key="11">
    <source>
        <dbReference type="ARBA" id="ARBA00022989"/>
    </source>
</evidence>
<feature type="transmembrane region" description="Helical" evidence="17">
    <location>
        <begin position="211"/>
        <end position="234"/>
    </location>
</feature>
<dbReference type="AlphaFoldDB" id="A0A343WNN1"/>
<protein>
    <recommendedName>
        <fullName evidence="5 17">NADH-ubiquinone oxidoreductase chain 4</fullName>
        <ecNumber evidence="4 17">7.1.1.2</ecNumber>
    </recommendedName>
</protein>
<dbReference type="GO" id="GO:0048039">
    <property type="term" value="F:ubiquinone binding"/>
    <property type="evidence" value="ECO:0007669"/>
    <property type="project" value="TreeGrafter"/>
</dbReference>
<keyword evidence="14 17" id="KW-0496">Mitochondrion</keyword>
<keyword evidence="15 17" id="KW-0472">Membrane</keyword>
<feature type="transmembrane region" description="Helical" evidence="17">
    <location>
        <begin position="109"/>
        <end position="129"/>
    </location>
</feature>
<proteinExistence type="inferred from homology"/>
<keyword evidence="11 17" id="KW-1133">Transmembrane helix</keyword>
<keyword evidence="7 17" id="KW-0679">Respiratory chain</keyword>
<dbReference type="Pfam" id="PF01059">
    <property type="entry name" value="Oxidored_q5_N"/>
    <property type="match status" value="1"/>
</dbReference>
<evidence type="ECO:0000256" key="16">
    <source>
        <dbReference type="ARBA" id="ARBA00049551"/>
    </source>
</evidence>
<dbReference type="InterPro" id="IPR001750">
    <property type="entry name" value="ND/Mrp_TM"/>
</dbReference>
<gene>
    <name evidence="20" type="primary">ND4</name>
</gene>
<name>A0A343WNN1_9HEMI</name>
<evidence type="ECO:0000256" key="5">
    <source>
        <dbReference type="ARBA" id="ARBA00021006"/>
    </source>
</evidence>
<dbReference type="GO" id="GO:0003954">
    <property type="term" value="F:NADH dehydrogenase activity"/>
    <property type="evidence" value="ECO:0007669"/>
    <property type="project" value="TreeGrafter"/>
</dbReference>
<evidence type="ECO:0000256" key="6">
    <source>
        <dbReference type="ARBA" id="ARBA00022448"/>
    </source>
</evidence>
<evidence type="ECO:0000256" key="12">
    <source>
        <dbReference type="ARBA" id="ARBA00023027"/>
    </source>
</evidence>
<dbReference type="GO" id="GO:0008137">
    <property type="term" value="F:NADH dehydrogenase (ubiquinone) activity"/>
    <property type="evidence" value="ECO:0007669"/>
    <property type="project" value="UniProtKB-UniRule"/>
</dbReference>
<dbReference type="GO" id="GO:0042773">
    <property type="term" value="P:ATP synthesis coupled electron transport"/>
    <property type="evidence" value="ECO:0007669"/>
    <property type="project" value="InterPro"/>
</dbReference>
<dbReference type="RefSeq" id="YP_009488348.1">
    <property type="nucleotide sequence ID" value="NC_037834.1"/>
</dbReference>
<organism evidence="20">
    <name type="scientific">Dictyla platyoma</name>
    <dbReference type="NCBI Taxonomy" id="2172477"/>
    <lineage>
        <taxon>Eukaryota</taxon>
        <taxon>Metazoa</taxon>
        <taxon>Ecdysozoa</taxon>
        <taxon>Arthropoda</taxon>
        <taxon>Hexapoda</taxon>
        <taxon>Insecta</taxon>
        <taxon>Pterygota</taxon>
        <taxon>Neoptera</taxon>
        <taxon>Paraneoptera</taxon>
        <taxon>Hemiptera</taxon>
        <taxon>Heteroptera</taxon>
        <taxon>Panheteroptera</taxon>
        <taxon>Cimicomorpha</taxon>
        <taxon>Tingidae</taxon>
        <taxon>Dictyla</taxon>
    </lineage>
</organism>
<feature type="transmembrane region" description="Helical" evidence="17">
    <location>
        <begin position="179"/>
        <end position="199"/>
    </location>
</feature>
<dbReference type="GO" id="GO:0031966">
    <property type="term" value="C:mitochondrial membrane"/>
    <property type="evidence" value="ECO:0007669"/>
    <property type="project" value="UniProtKB-SubCell"/>
</dbReference>
<feature type="domain" description="NADH:ubiquinone oxidoreductase chain 4 N-terminal" evidence="19">
    <location>
        <begin position="1"/>
        <end position="98"/>
    </location>
</feature>
<evidence type="ECO:0000256" key="17">
    <source>
        <dbReference type="RuleBase" id="RU003297"/>
    </source>
</evidence>
<keyword evidence="12 17" id="KW-0520">NAD</keyword>